<comment type="similarity">
    <text evidence="1 3">Belongs to the DTD family.</text>
</comment>
<organism evidence="4 5">
    <name type="scientific">Methylophaga lonarensis MPL</name>
    <dbReference type="NCBI Taxonomy" id="1286106"/>
    <lineage>
        <taxon>Bacteria</taxon>
        <taxon>Pseudomonadati</taxon>
        <taxon>Pseudomonadota</taxon>
        <taxon>Gammaproteobacteria</taxon>
        <taxon>Thiotrichales</taxon>
        <taxon>Piscirickettsiaceae</taxon>
        <taxon>Methylophaga</taxon>
    </lineage>
</organism>
<dbReference type="Proteomes" id="UP000012019">
    <property type="component" value="Unassembled WGS sequence"/>
</dbReference>
<comment type="subunit">
    <text evidence="3">Homodimer.</text>
</comment>
<dbReference type="GO" id="GO:0019478">
    <property type="term" value="P:D-amino acid catabolic process"/>
    <property type="evidence" value="ECO:0007669"/>
    <property type="project" value="UniProtKB-UniRule"/>
</dbReference>
<comment type="subcellular location">
    <subcellularLocation>
        <location evidence="3">Cytoplasm</location>
    </subcellularLocation>
</comment>
<comment type="caution">
    <text evidence="4">The sequence shown here is derived from an EMBL/GenBank/DDBJ whole genome shotgun (WGS) entry which is preliminary data.</text>
</comment>
<evidence type="ECO:0000256" key="2">
    <source>
        <dbReference type="ARBA" id="ARBA00022801"/>
    </source>
</evidence>
<name>M7NXM5_9GAMM</name>
<accession>M7NXM5</accession>
<sequence length="145" mass="15853">MIGLLQRVSQASVSVQGQIIAEIDQGLMVLIGVEHNDTQAQADRLVERIIRYRIFADSQDKMNLSLLDVHGSLLLVPQFTLPADTRKGLRPSFTPAATPTKGAELFDYLVKQASESVEKVASGQFGANMQVALVNDGPVTFWLQT</sequence>
<dbReference type="InterPro" id="IPR003732">
    <property type="entry name" value="Daa-tRNA_deacyls_DTD"/>
</dbReference>
<dbReference type="OrthoDB" id="9801395at2"/>
<comment type="domain">
    <text evidence="3">A Gly-cisPro motif from one monomer fits into the active site of the other monomer to allow specific chiral rejection of L-amino acids.</text>
</comment>
<dbReference type="RefSeq" id="WP_009725911.1">
    <property type="nucleotide sequence ID" value="NZ_APHR01000020.1"/>
</dbReference>
<dbReference type="SUPFAM" id="SSF69500">
    <property type="entry name" value="DTD-like"/>
    <property type="match status" value="1"/>
</dbReference>
<dbReference type="STRING" id="1286106.MPL1_04467"/>
<dbReference type="AlphaFoldDB" id="M7NXM5"/>
<proteinExistence type="inferred from homology"/>
<dbReference type="GO" id="GO:0000049">
    <property type="term" value="F:tRNA binding"/>
    <property type="evidence" value="ECO:0007669"/>
    <property type="project" value="UniProtKB-UniRule"/>
</dbReference>
<dbReference type="PATRIC" id="fig|1286106.3.peg.896"/>
<dbReference type="Gene3D" id="3.50.80.10">
    <property type="entry name" value="D-tyrosyl-tRNA(Tyr) deacylase"/>
    <property type="match status" value="1"/>
</dbReference>
<evidence type="ECO:0000313" key="4">
    <source>
        <dbReference type="EMBL" id="EMR13543.1"/>
    </source>
</evidence>
<keyword evidence="3" id="KW-0963">Cytoplasm</keyword>
<dbReference type="EC" id="3.1.1.96" evidence="3"/>
<reference evidence="4 5" key="1">
    <citation type="journal article" date="2013" name="Genome Announc.">
        <title>Draft Genome Sequence of Methylophaga lonarensis MPLT, a Haloalkaliphilic (Non-Methane-Utilizing) Methylotroph.</title>
        <authorList>
            <person name="Shetty S.A."/>
            <person name="Marathe N.P."/>
            <person name="Munot H."/>
            <person name="Antony C.P."/>
            <person name="Dhotre D.P."/>
            <person name="Murrell J.C."/>
            <person name="Shouche Y.S."/>
        </authorList>
    </citation>
    <scope>NUCLEOTIDE SEQUENCE [LARGE SCALE GENOMIC DNA]</scope>
    <source>
        <strain evidence="4 5">MPL</strain>
    </source>
</reference>
<gene>
    <name evidence="3" type="primary">dtd</name>
    <name evidence="4" type="ORF">MPL1_04467</name>
</gene>
<keyword evidence="3" id="KW-0820">tRNA-binding</keyword>
<dbReference type="NCBIfam" id="TIGR00256">
    <property type="entry name" value="D-aminoacyl-tRNA deacylase"/>
    <property type="match status" value="1"/>
</dbReference>
<evidence type="ECO:0000256" key="3">
    <source>
        <dbReference type="HAMAP-Rule" id="MF_00518"/>
    </source>
</evidence>
<keyword evidence="5" id="KW-1185">Reference proteome</keyword>
<dbReference type="HAMAP" id="MF_00518">
    <property type="entry name" value="Deacylase_Dtd"/>
    <property type="match status" value="1"/>
</dbReference>
<comment type="catalytic activity">
    <reaction evidence="3">
        <text>glycyl-tRNA(Ala) + H2O = tRNA(Ala) + glycine + H(+)</text>
        <dbReference type="Rhea" id="RHEA:53744"/>
        <dbReference type="Rhea" id="RHEA-COMP:9657"/>
        <dbReference type="Rhea" id="RHEA-COMP:13640"/>
        <dbReference type="ChEBI" id="CHEBI:15377"/>
        <dbReference type="ChEBI" id="CHEBI:15378"/>
        <dbReference type="ChEBI" id="CHEBI:57305"/>
        <dbReference type="ChEBI" id="CHEBI:78442"/>
        <dbReference type="ChEBI" id="CHEBI:78522"/>
    </reaction>
</comment>
<comment type="function">
    <text evidence="3">An aminoacyl-tRNA editing enzyme that deacylates mischarged D-aminoacyl-tRNAs. Also deacylates mischarged glycyl-tRNA(Ala), protecting cells against glycine mischarging by AlaRS. Acts via tRNA-based rather than protein-based catalysis; rejects L-amino acids rather than detecting D-amino acids in the active site. By recycling D-aminoacyl-tRNA to D-amino acids and free tRNA molecules, this enzyme counteracts the toxicity associated with the formation of D-aminoacyl-tRNA entities in vivo and helps enforce protein L-homochirality.</text>
</comment>
<keyword evidence="3" id="KW-0694">RNA-binding</keyword>
<dbReference type="PANTHER" id="PTHR10472:SF5">
    <property type="entry name" value="D-AMINOACYL-TRNA DEACYLASE 1"/>
    <property type="match status" value="1"/>
</dbReference>
<dbReference type="PANTHER" id="PTHR10472">
    <property type="entry name" value="D-TYROSYL-TRNA TYR DEACYLASE"/>
    <property type="match status" value="1"/>
</dbReference>
<evidence type="ECO:0000256" key="1">
    <source>
        <dbReference type="ARBA" id="ARBA00009673"/>
    </source>
</evidence>
<dbReference type="GO" id="GO:0005737">
    <property type="term" value="C:cytoplasm"/>
    <property type="evidence" value="ECO:0007669"/>
    <property type="project" value="UniProtKB-SubCell"/>
</dbReference>
<dbReference type="Pfam" id="PF02580">
    <property type="entry name" value="Tyr_Deacylase"/>
    <property type="match status" value="1"/>
</dbReference>
<dbReference type="InterPro" id="IPR023509">
    <property type="entry name" value="DTD-like_sf"/>
</dbReference>
<evidence type="ECO:0000313" key="5">
    <source>
        <dbReference type="Proteomes" id="UP000012019"/>
    </source>
</evidence>
<comment type="catalytic activity">
    <reaction evidence="3">
        <text>a D-aminoacyl-tRNA + H2O = a tRNA + a D-alpha-amino acid + H(+)</text>
        <dbReference type="Rhea" id="RHEA:13953"/>
        <dbReference type="Rhea" id="RHEA-COMP:10123"/>
        <dbReference type="Rhea" id="RHEA-COMP:10124"/>
        <dbReference type="ChEBI" id="CHEBI:15377"/>
        <dbReference type="ChEBI" id="CHEBI:15378"/>
        <dbReference type="ChEBI" id="CHEBI:59871"/>
        <dbReference type="ChEBI" id="CHEBI:78442"/>
        <dbReference type="ChEBI" id="CHEBI:79333"/>
        <dbReference type="EC" id="3.1.1.96"/>
    </reaction>
</comment>
<dbReference type="eggNOG" id="COG1490">
    <property type="taxonomic scope" value="Bacteria"/>
</dbReference>
<dbReference type="EC" id="3.1.1.-" evidence="3"/>
<dbReference type="FunFam" id="3.50.80.10:FF:000001">
    <property type="entry name" value="D-aminoacyl-tRNA deacylase"/>
    <property type="match status" value="1"/>
</dbReference>
<keyword evidence="2 3" id="KW-0378">Hydrolase</keyword>
<dbReference type="GO" id="GO:0043908">
    <property type="term" value="F:Ser(Gly)-tRNA(Ala) hydrolase activity"/>
    <property type="evidence" value="ECO:0007669"/>
    <property type="project" value="UniProtKB-UniRule"/>
</dbReference>
<dbReference type="EMBL" id="APHR01000020">
    <property type="protein sequence ID" value="EMR13543.1"/>
    <property type="molecule type" value="Genomic_DNA"/>
</dbReference>
<dbReference type="GO" id="GO:0106026">
    <property type="term" value="F:Gly-tRNA(Ala) deacylase activity"/>
    <property type="evidence" value="ECO:0007669"/>
    <property type="project" value="UniProtKB-UniRule"/>
</dbReference>
<feature type="short sequence motif" description="Gly-cisPro motif, important for rejection of L-amino acids" evidence="3">
    <location>
        <begin position="137"/>
        <end position="138"/>
    </location>
</feature>
<dbReference type="GO" id="GO:0051500">
    <property type="term" value="F:D-tyrosyl-tRNA(Tyr) deacylase activity"/>
    <property type="evidence" value="ECO:0007669"/>
    <property type="project" value="TreeGrafter"/>
</dbReference>
<protein>
    <recommendedName>
        <fullName evidence="3">D-aminoacyl-tRNA deacylase</fullName>
        <shortName evidence="3">DTD</shortName>
        <ecNumber evidence="3">3.1.1.96</ecNumber>
    </recommendedName>
    <alternativeName>
        <fullName evidence="3">Gly-tRNA(Ala) deacylase</fullName>
        <ecNumber evidence="3">3.1.1.-</ecNumber>
    </alternativeName>
</protein>